<proteinExistence type="inferred from homology"/>
<feature type="domain" description="AMP-dependent synthetase/ligase" evidence="3">
    <location>
        <begin position="8"/>
        <end position="371"/>
    </location>
</feature>
<dbReference type="CDD" id="cd17631">
    <property type="entry name" value="FACL_FadD13-like"/>
    <property type="match status" value="1"/>
</dbReference>
<dbReference type="InterPro" id="IPR020845">
    <property type="entry name" value="AMP-binding_CS"/>
</dbReference>
<protein>
    <submittedName>
        <fullName evidence="5">Fatty-acid--CoA ligase</fullName>
    </submittedName>
</protein>
<accession>A0A0D4C2Z0</accession>
<dbReference type="AlphaFoldDB" id="A0A0D4C2Z0"/>
<evidence type="ECO:0000313" key="5">
    <source>
        <dbReference type="EMBL" id="AJT43017.1"/>
    </source>
</evidence>
<feature type="domain" description="AMP-binding enzyme C-terminal" evidence="4">
    <location>
        <begin position="421"/>
        <end position="496"/>
    </location>
</feature>
<dbReference type="Gene3D" id="3.40.50.12780">
    <property type="entry name" value="N-terminal domain of ligase-like"/>
    <property type="match status" value="1"/>
</dbReference>
<dbReference type="PROSITE" id="PS00455">
    <property type="entry name" value="AMP_BINDING"/>
    <property type="match status" value="1"/>
</dbReference>
<dbReference type="PANTHER" id="PTHR43767">
    <property type="entry name" value="LONG-CHAIN-FATTY-ACID--COA LIGASE"/>
    <property type="match status" value="1"/>
</dbReference>
<reference evidence="5 6" key="1">
    <citation type="journal article" date="2015" name="Genome Announc.">
        <title>Complete Genome Sequencing of Protease-Producing Novel Arthrobacter sp. Strain IHBB 11108 Using PacBio Single-Molecule Real-Time Sequencing Technology.</title>
        <authorList>
            <person name="Kiran S."/>
            <person name="Swarnkar M.K."/>
            <person name="Pal M."/>
            <person name="Thakur R."/>
            <person name="Tewari R."/>
            <person name="Singh A.K."/>
            <person name="Gulati A."/>
        </authorList>
    </citation>
    <scope>NUCLEOTIDE SEQUENCE [LARGE SCALE GENOMIC DNA]</scope>
    <source>
        <strain evidence="5 6">IHBB 11108</strain>
    </source>
</reference>
<comment type="similarity">
    <text evidence="1">Belongs to the ATP-dependent AMP-binding enzyme family.</text>
</comment>
<dbReference type="Pfam" id="PF13193">
    <property type="entry name" value="AMP-binding_C"/>
    <property type="match status" value="1"/>
</dbReference>
<dbReference type="InterPro" id="IPR050237">
    <property type="entry name" value="ATP-dep_AMP-bd_enzyme"/>
</dbReference>
<dbReference type="KEGG" id="ari:UM93_09555"/>
<dbReference type="EMBL" id="CP011005">
    <property type="protein sequence ID" value="AJT43017.1"/>
    <property type="molecule type" value="Genomic_DNA"/>
</dbReference>
<dbReference type="PANTHER" id="PTHR43767:SF1">
    <property type="entry name" value="NONRIBOSOMAL PEPTIDE SYNTHASE PES1 (EUROFUNG)-RELATED"/>
    <property type="match status" value="1"/>
</dbReference>
<dbReference type="GO" id="GO:0016878">
    <property type="term" value="F:acid-thiol ligase activity"/>
    <property type="evidence" value="ECO:0007669"/>
    <property type="project" value="UniProtKB-ARBA"/>
</dbReference>
<name>A0A0D4C2Z0_9MICC</name>
<evidence type="ECO:0000256" key="1">
    <source>
        <dbReference type="ARBA" id="ARBA00006432"/>
    </source>
</evidence>
<keyword evidence="2 5" id="KW-0436">Ligase</keyword>
<dbReference type="STRING" id="1618207.UM93_09555"/>
<dbReference type="PATRIC" id="fig|1618207.4.peg.1935"/>
<dbReference type="InterPro" id="IPR042099">
    <property type="entry name" value="ANL_N_sf"/>
</dbReference>
<dbReference type="InterPro" id="IPR000873">
    <property type="entry name" value="AMP-dep_synth/lig_dom"/>
</dbReference>
<dbReference type="OrthoDB" id="9803968at2"/>
<evidence type="ECO:0000259" key="3">
    <source>
        <dbReference type="Pfam" id="PF00501"/>
    </source>
</evidence>
<dbReference type="SUPFAM" id="SSF56801">
    <property type="entry name" value="Acetyl-CoA synthetase-like"/>
    <property type="match status" value="1"/>
</dbReference>
<dbReference type="Pfam" id="PF00501">
    <property type="entry name" value="AMP-binding"/>
    <property type="match status" value="1"/>
</dbReference>
<sequence>MYLTQLLHRQAQQRPDSVMTISAGVERTVREVADRVARFAGALQSLGVVEGDRVGMLALNSDIYHEYLLAVPWAGAVVAPVNTRWSAKEMIYSLQDAQIKVLLVDDAFAAMVPELRQGYPELSAIIYCGEAEPPPGTPRYQDLLQQHEPVPDARRGDEQVFGIFYTGGTTGEPKGVMLSHNNILVSAMGSLASTEAVSEAGTSMVVAPMFHMAAIAHWTMSLLKNSTLLLVPAFEPAKVVKLIDEHQVTDALLVPTMLQHLVAAAVAAQSKLSSFTRLLYGASPMPPVLLERIRDTFPGLKLTQAFGMTELSPVATLLADQDHAKAEVKNSCGRAPVNCEIRVVDWQGQDAAPGEIGEVICRGSNVMLGYWNKPEVTADAIRDGWMHTGDLGYLTQDGYLFVVDRLKDMIISGGENIYSVEVENALSQHPAVAMVAVIGLPDQQWGERVHAAVVLRAGATVSAEELIASCRKLIAGYKIPRSIDFLAELPISGAGKILKREIRAGHQSGRDGEN</sequence>
<keyword evidence="6" id="KW-1185">Reference proteome</keyword>
<evidence type="ECO:0000313" key="6">
    <source>
        <dbReference type="Proteomes" id="UP000061839"/>
    </source>
</evidence>
<dbReference type="Gene3D" id="3.30.300.30">
    <property type="match status" value="1"/>
</dbReference>
<gene>
    <name evidence="5" type="ORF">UM93_09555</name>
</gene>
<dbReference type="InterPro" id="IPR025110">
    <property type="entry name" value="AMP-bd_C"/>
</dbReference>
<dbReference type="HOGENOM" id="CLU_000022_59_7_11"/>
<organism evidence="5 6">
    <name type="scientific">Psychromicrobium lacuslunae</name>
    <dbReference type="NCBI Taxonomy" id="1618207"/>
    <lineage>
        <taxon>Bacteria</taxon>
        <taxon>Bacillati</taxon>
        <taxon>Actinomycetota</taxon>
        <taxon>Actinomycetes</taxon>
        <taxon>Micrococcales</taxon>
        <taxon>Micrococcaceae</taxon>
        <taxon>Psychromicrobium</taxon>
    </lineage>
</organism>
<dbReference type="NCBIfam" id="NF004837">
    <property type="entry name" value="PRK06187.1"/>
    <property type="match status" value="1"/>
</dbReference>
<evidence type="ECO:0000259" key="4">
    <source>
        <dbReference type="Pfam" id="PF13193"/>
    </source>
</evidence>
<dbReference type="Proteomes" id="UP000061839">
    <property type="component" value="Chromosome"/>
</dbReference>
<evidence type="ECO:0000256" key="2">
    <source>
        <dbReference type="ARBA" id="ARBA00022598"/>
    </source>
</evidence>
<dbReference type="FunFam" id="3.30.300.30:FF:000008">
    <property type="entry name" value="2,3-dihydroxybenzoate-AMP ligase"/>
    <property type="match status" value="1"/>
</dbReference>
<dbReference type="InterPro" id="IPR045851">
    <property type="entry name" value="AMP-bd_C_sf"/>
</dbReference>